<keyword evidence="3" id="KW-0732">Signal</keyword>
<feature type="region of interest" description="Disordered" evidence="1">
    <location>
        <begin position="250"/>
        <end position="331"/>
    </location>
</feature>
<keyword evidence="2" id="KW-1133">Transmembrane helix</keyword>
<protein>
    <recommendedName>
        <fullName evidence="6">Mid2 domain-containing protein</fullName>
    </recommendedName>
</protein>
<proteinExistence type="predicted"/>
<name>A0A0D0BDC2_9AGAR</name>
<feature type="compositionally biased region" description="Polar residues" evidence="1">
    <location>
        <begin position="168"/>
        <end position="177"/>
    </location>
</feature>
<evidence type="ECO:0000313" key="4">
    <source>
        <dbReference type="EMBL" id="KIK61695.1"/>
    </source>
</evidence>
<feature type="compositionally biased region" description="Basic and acidic residues" evidence="1">
    <location>
        <begin position="303"/>
        <end position="331"/>
    </location>
</feature>
<dbReference type="HOGENOM" id="CLU_065843_0_0_1"/>
<evidence type="ECO:0008006" key="6">
    <source>
        <dbReference type="Google" id="ProtNLM"/>
    </source>
</evidence>
<dbReference type="Proteomes" id="UP000053593">
    <property type="component" value="Unassembled WGS sequence"/>
</dbReference>
<sequence>MSPFDDSGLFWLLVFIVAHCSAQEHVDAITLWQFETGRLLSGLVTFPLEPLGTDRNGPATTYLYQALNIATITTINDAGLLTTETILSPSKSKSRQAPRTIVASASGWIEDFGSGGTVACSLVNSDFGDCVIGTSTANSGEPAPEALAVTQTILTSSFLATASVQTQPSSTLTSAPESTRDTSGKHSTAKIIGGTIGGCAVFLISLAVLMLLRRRRRTQQNSNLVPHPFSLQAPIGSSNISDFHGPRISPFITTSHSENSAKAPRKYRGRRKMQGRNAAPKENAGSTLQSSSSETETSYVQHRVAEIAERLRILEERRPEEPPPTYEDTRE</sequence>
<dbReference type="EMBL" id="KN834770">
    <property type="protein sequence ID" value="KIK61695.1"/>
    <property type="molecule type" value="Genomic_DNA"/>
</dbReference>
<gene>
    <name evidence="4" type="ORF">GYMLUDRAFT_572535</name>
</gene>
<evidence type="ECO:0000313" key="5">
    <source>
        <dbReference type="Proteomes" id="UP000053593"/>
    </source>
</evidence>
<dbReference type="AlphaFoldDB" id="A0A0D0BDC2"/>
<feature type="region of interest" description="Disordered" evidence="1">
    <location>
        <begin position="168"/>
        <end position="187"/>
    </location>
</feature>
<evidence type="ECO:0000256" key="2">
    <source>
        <dbReference type="SAM" id="Phobius"/>
    </source>
</evidence>
<accession>A0A0D0BDC2</accession>
<feature type="compositionally biased region" description="Polar residues" evidence="1">
    <location>
        <begin position="251"/>
        <end position="260"/>
    </location>
</feature>
<keyword evidence="2" id="KW-0812">Transmembrane</keyword>
<organism evidence="4 5">
    <name type="scientific">Collybiopsis luxurians FD-317 M1</name>
    <dbReference type="NCBI Taxonomy" id="944289"/>
    <lineage>
        <taxon>Eukaryota</taxon>
        <taxon>Fungi</taxon>
        <taxon>Dikarya</taxon>
        <taxon>Basidiomycota</taxon>
        <taxon>Agaricomycotina</taxon>
        <taxon>Agaricomycetes</taxon>
        <taxon>Agaricomycetidae</taxon>
        <taxon>Agaricales</taxon>
        <taxon>Marasmiineae</taxon>
        <taxon>Omphalotaceae</taxon>
        <taxon>Collybiopsis</taxon>
        <taxon>Collybiopsis luxurians</taxon>
    </lineage>
</organism>
<feature type="signal peptide" evidence="3">
    <location>
        <begin position="1"/>
        <end position="22"/>
    </location>
</feature>
<feature type="compositionally biased region" description="Basic residues" evidence="1">
    <location>
        <begin position="263"/>
        <end position="274"/>
    </location>
</feature>
<feature type="chain" id="PRO_5002219378" description="Mid2 domain-containing protein" evidence="3">
    <location>
        <begin position="23"/>
        <end position="331"/>
    </location>
</feature>
<keyword evidence="2" id="KW-0472">Membrane</keyword>
<keyword evidence="5" id="KW-1185">Reference proteome</keyword>
<evidence type="ECO:0000256" key="3">
    <source>
        <dbReference type="SAM" id="SignalP"/>
    </source>
</evidence>
<evidence type="ECO:0000256" key="1">
    <source>
        <dbReference type="SAM" id="MobiDB-lite"/>
    </source>
</evidence>
<reference evidence="4 5" key="1">
    <citation type="submission" date="2014-04" db="EMBL/GenBank/DDBJ databases">
        <title>Evolutionary Origins and Diversification of the Mycorrhizal Mutualists.</title>
        <authorList>
            <consortium name="DOE Joint Genome Institute"/>
            <consortium name="Mycorrhizal Genomics Consortium"/>
            <person name="Kohler A."/>
            <person name="Kuo A."/>
            <person name="Nagy L.G."/>
            <person name="Floudas D."/>
            <person name="Copeland A."/>
            <person name="Barry K.W."/>
            <person name="Cichocki N."/>
            <person name="Veneault-Fourrey C."/>
            <person name="LaButti K."/>
            <person name="Lindquist E.A."/>
            <person name="Lipzen A."/>
            <person name="Lundell T."/>
            <person name="Morin E."/>
            <person name="Murat C."/>
            <person name="Riley R."/>
            <person name="Ohm R."/>
            <person name="Sun H."/>
            <person name="Tunlid A."/>
            <person name="Henrissat B."/>
            <person name="Grigoriev I.V."/>
            <person name="Hibbett D.S."/>
            <person name="Martin F."/>
        </authorList>
    </citation>
    <scope>NUCLEOTIDE SEQUENCE [LARGE SCALE GENOMIC DNA]</scope>
    <source>
        <strain evidence="4 5">FD-317 M1</strain>
    </source>
</reference>
<feature type="transmembrane region" description="Helical" evidence="2">
    <location>
        <begin position="191"/>
        <end position="212"/>
    </location>
</feature>
<dbReference type="OrthoDB" id="2962003at2759"/>